<keyword evidence="2" id="KW-1185">Reference proteome</keyword>
<dbReference type="SUPFAM" id="SSF52058">
    <property type="entry name" value="L domain-like"/>
    <property type="match status" value="1"/>
</dbReference>
<dbReference type="RefSeq" id="WP_220808243.1">
    <property type="nucleotide sequence ID" value="NZ_BPMK01000008.1"/>
</dbReference>
<evidence type="ECO:0000313" key="2">
    <source>
        <dbReference type="Proteomes" id="UP000887222"/>
    </source>
</evidence>
<dbReference type="Gene3D" id="3.80.10.10">
    <property type="entry name" value="Ribonuclease Inhibitor"/>
    <property type="match status" value="1"/>
</dbReference>
<dbReference type="PANTHER" id="PTHR36766:SF30">
    <property type="entry name" value="TIR-NBS TYPE DISEASE RESISTANCE PROTEIN-RELATED"/>
    <property type="match status" value="1"/>
</dbReference>
<comment type="caution">
    <text evidence="1">The sequence shown here is derived from an EMBL/GenBank/DDBJ whole genome shotgun (WGS) entry which is preliminary data.</text>
</comment>
<sequence length="524" mass="56386">MTRPIAPPAAPRVQLLDLPNEALLNVIEHVGGNAGSIRSTAASADPVRAARDQARHALRARASIPLINSFFRDMYYASLRTAKNAECGFLHTNGALARCASLPEHEFAPRVKSVVDRSSHIEADLEAFSPAQVQTFLSALRAKAATPGNTLRNLRLLTGERDLVATEQFLGALRAAHGNHCPAIEWHCRFAGPEVTTPPDLRGYRELTAVRLQACQNLLDPPVFGDNPNLVSVEIGDATEMNRAPDFSGLPELAKVTLSRCLQLAVPPDFSRNTKLAHVRIQMCPLLQQPPVFGNNPELVLVDLGHCALTEPPDFSECKHLAILNLRGCGELRTAPDLSCLENLEILKLDAPAITVTPDLENNAALKSLDLSGCVALTTQLNLERNPGLVSLKLKGNPAAVVPLDFRDNPKLEDIDLSSCADLTAPPDFGSNPALVSVNLSNCTALEAGPDFSNNPNLRSVQLQGCARLSSAPKFASYASLAIVDIGGCAAIPPDQIRELREGLQARLRTRPPRHGQRGLPRPA</sequence>
<dbReference type="EMBL" id="BPMK01000008">
    <property type="protein sequence ID" value="GIZ52079.1"/>
    <property type="molecule type" value="Genomic_DNA"/>
</dbReference>
<evidence type="ECO:0000313" key="1">
    <source>
        <dbReference type="EMBL" id="GIZ52079.1"/>
    </source>
</evidence>
<gene>
    <name evidence="1" type="ORF">NCCP691_20930</name>
</gene>
<protein>
    <submittedName>
        <fullName evidence="1">Uncharacterized protein</fullName>
    </submittedName>
</protein>
<organism evidence="1 2">
    <name type="scientific">Noviherbaspirillum aridicola</name>
    <dbReference type="NCBI Taxonomy" id="2849687"/>
    <lineage>
        <taxon>Bacteria</taxon>
        <taxon>Pseudomonadati</taxon>
        <taxon>Pseudomonadota</taxon>
        <taxon>Betaproteobacteria</taxon>
        <taxon>Burkholderiales</taxon>
        <taxon>Oxalobacteraceae</taxon>
        <taxon>Noviherbaspirillum</taxon>
    </lineage>
</organism>
<proteinExistence type="predicted"/>
<dbReference type="Proteomes" id="UP000887222">
    <property type="component" value="Unassembled WGS sequence"/>
</dbReference>
<accession>A0ABQ4Q4J5</accession>
<name>A0ABQ4Q4J5_9BURK</name>
<dbReference type="PANTHER" id="PTHR36766">
    <property type="entry name" value="PLANT BROAD-SPECTRUM MILDEW RESISTANCE PROTEIN RPW8"/>
    <property type="match status" value="1"/>
</dbReference>
<reference evidence="1 2" key="1">
    <citation type="journal article" date="2022" name="Int. J. Syst. Evol. Microbiol.">
        <title>Noviherbaspirillum aridicola sp. nov., isolated from an arid soil in Pakistan.</title>
        <authorList>
            <person name="Khan I.U."/>
            <person name="Saqib M."/>
            <person name="Amin A."/>
            <person name="Hussain F."/>
            <person name="Li L."/>
            <person name="Liu Y.H."/>
            <person name="Fang B.Z."/>
            <person name="Ahmed I."/>
            <person name="Li W.J."/>
        </authorList>
    </citation>
    <scope>NUCLEOTIDE SEQUENCE [LARGE SCALE GENOMIC DNA]</scope>
    <source>
        <strain evidence="1 2">NCCP-691</strain>
    </source>
</reference>
<dbReference type="InterPro" id="IPR032675">
    <property type="entry name" value="LRR_dom_sf"/>
</dbReference>